<reference evidence="3" key="1">
    <citation type="submission" date="2015-09" db="EMBL/GenBank/DDBJ databases">
        <authorList>
            <consortium name="Pathogen Informatics"/>
        </authorList>
    </citation>
    <scope>NUCLEOTIDE SEQUENCE [LARGE SCALE GENOMIC DNA]</scope>
    <source>
        <strain evidence="3">Lake Konstanz</strain>
    </source>
</reference>
<keyword evidence="3" id="KW-1185">Reference proteome</keyword>
<gene>
    <name evidence="2" type="ORF">BSAL_85410</name>
</gene>
<feature type="compositionally biased region" description="Polar residues" evidence="1">
    <location>
        <begin position="66"/>
        <end position="87"/>
    </location>
</feature>
<protein>
    <submittedName>
        <fullName evidence="2">Uncharacterized protein</fullName>
    </submittedName>
</protein>
<feature type="region of interest" description="Disordered" evidence="1">
    <location>
        <begin position="22"/>
        <end position="87"/>
    </location>
</feature>
<evidence type="ECO:0000313" key="2">
    <source>
        <dbReference type="EMBL" id="CUG77380.1"/>
    </source>
</evidence>
<sequence length="739" mass="79645">PPTVADGENPWWSLGSPPSRWYASHDPIASTASSSTGVNDVGNEDSLESPFGHEPLDDGEEADADTLQQPSAHHPTTTYYRRSSLRQPNIPTRYQRRSLRYAPTAAANGLATFSAIAATTVTPVVDPFEGEAHSTVFFDWEAGKGHDLVFQHADDNEVDMVGGSGAISSSTRMIIDPAFGEFLDDSMMEVAIDDNHDEEDDFNRPARCAASPIHSDHGAAPRPTAEFTNTFSLDMEHVLRDGDDATPIHSKETIVPPRGALLFGCVPVATASNMLVVSEEEDVAEQHKWSSSGFIVIDPIEVATHHDNDVPPPPTAPVHSVAPPSVVAPTFIDAKAAKGLTLSGITRRALKHLHEMTSHLQATATPPAPTNPQQSPTHVVASVHASSSSSVVVAVPSDRYIPPPPNVWPQPSITTTSLTTNPLLVWERTSVKDRLYPAQCHNEERKADEVIDAFGVSMPSMQPHRSNVDAQQVVAPPSLSVASNADSGGAVNVAVSRGLVNPGLTTLFGTAQRAAQQHSQETTFNLQHKVPSPTRSNLYAASMQPNSGVIASPPTTAEPAANPMLTWQRTSVRDRMYPPAHPRSLVVPIKSHHHTTPTASMQQWHHHHHHHHRAAEVTSLEDHSFGGVVVPISQLSSAAAEGGWQSVLGDEDDAHEYVWDDVSPTVTTTTCGGLLASTPVQHRDFVMPPPPSRSIQAGEHHHSHTALHRLTHTVVHVSSGDWETMGTQEENVWEDVSGQ</sequence>
<evidence type="ECO:0000313" key="3">
    <source>
        <dbReference type="Proteomes" id="UP000051952"/>
    </source>
</evidence>
<evidence type="ECO:0000256" key="1">
    <source>
        <dbReference type="SAM" id="MobiDB-lite"/>
    </source>
</evidence>
<dbReference type="VEuPathDB" id="TriTrypDB:BSAL_85410"/>
<name>A0A0S4J4G1_BODSA</name>
<organism evidence="2 3">
    <name type="scientific">Bodo saltans</name>
    <name type="common">Flagellated protozoan</name>
    <dbReference type="NCBI Taxonomy" id="75058"/>
    <lineage>
        <taxon>Eukaryota</taxon>
        <taxon>Discoba</taxon>
        <taxon>Euglenozoa</taxon>
        <taxon>Kinetoplastea</taxon>
        <taxon>Metakinetoplastina</taxon>
        <taxon>Eubodonida</taxon>
        <taxon>Bodonidae</taxon>
        <taxon>Bodo</taxon>
    </lineage>
</organism>
<dbReference type="Proteomes" id="UP000051952">
    <property type="component" value="Unassembled WGS sequence"/>
</dbReference>
<feature type="non-terminal residue" evidence="2">
    <location>
        <position position="1"/>
    </location>
</feature>
<dbReference type="EMBL" id="CYKH01001006">
    <property type="protein sequence ID" value="CUG77380.1"/>
    <property type="molecule type" value="Genomic_DNA"/>
</dbReference>
<dbReference type="AlphaFoldDB" id="A0A0S4J4G1"/>
<accession>A0A0S4J4G1</accession>
<proteinExistence type="predicted"/>